<dbReference type="InterPro" id="IPR007110">
    <property type="entry name" value="Ig-like_dom"/>
</dbReference>
<reference evidence="3" key="1">
    <citation type="submission" date="2025-08" db="UniProtKB">
        <authorList>
            <consortium name="Ensembl"/>
        </authorList>
    </citation>
    <scope>IDENTIFICATION</scope>
</reference>
<dbReference type="InterPro" id="IPR036179">
    <property type="entry name" value="Ig-like_dom_sf"/>
</dbReference>
<evidence type="ECO:0000259" key="2">
    <source>
        <dbReference type="PROSITE" id="PS50835"/>
    </source>
</evidence>
<feature type="signal peptide" evidence="1">
    <location>
        <begin position="1"/>
        <end position="16"/>
    </location>
</feature>
<keyword evidence="1" id="KW-0732">Signal</keyword>
<dbReference type="InterPro" id="IPR013106">
    <property type="entry name" value="Ig_V-set"/>
</dbReference>
<evidence type="ECO:0000313" key="4">
    <source>
        <dbReference type="Proteomes" id="UP000472274"/>
    </source>
</evidence>
<dbReference type="Ensembl" id="ENSTMTT00000006755.1">
    <property type="protein sequence ID" value="ENSTMTP00000006542.1"/>
    <property type="gene ID" value="ENSTMTG00000004766.1"/>
</dbReference>
<feature type="domain" description="Ig-like" evidence="2">
    <location>
        <begin position="23"/>
        <end position="128"/>
    </location>
</feature>
<proteinExistence type="predicted"/>
<name>A0A674IFK7_9SAUR</name>
<dbReference type="GeneTree" id="ENSGT00940000161517"/>
<dbReference type="InterPro" id="IPR013783">
    <property type="entry name" value="Ig-like_fold"/>
</dbReference>
<dbReference type="Gene3D" id="2.60.40.10">
    <property type="entry name" value="Immunoglobulins"/>
    <property type="match status" value="1"/>
</dbReference>
<dbReference type="SMART" id="SM00406">
    <property type="entry name" value="IGv"/>
    <property type="match status" value="1"/>
</dbReference>
<evidence type="ECO:0000256" key="1">
    <source>
        <dbReference type="SAM" id="SignalP"/>
    </source>
</evidence>
<dbReference type="InterPro" id="IPR003599">
    <property type="entry name" value="Ig_sub"/>
</dbReference>
<protein>
    <recommendedName>
        <fullName evidence="2">Ig-like domain-containing protein</fullName>
    </recommendedName>
</protein>
<accession>A0A674IFK7</accession>
<dbReference type="PANTHER" id="PTHR23267">
    <property type="entry name" value="IMMUNOGLOBULIN LIGHT CHAIN"/>
    <property type="match status" value="1"/>
</dbReference>
<dbReference type="Pfam" id="PF07686">
    <property type="entry name" value="V-set"/>
    <property type="match status" value="1"/>
</dbReference>
<dbReference type="Proteomes" id="UP000472274">
    <property type="component" value="Unplaced"/>
</dbReference>
<organism evidence="3 4">
    <name type="scientific">Terrapene triunguis</name>
    <name type="common">Three-toed box turtle</name>
    <dbReference type="NCBI Taxonomy" id="2587831"/>
    <lineage>
        <taxon>Eukaryota</taxon>
        <taxon>Metazoa</taxon>
        <taxon>Chordata</taxon>
        <taxon>Craniata</taxon>
        <taxon>Vertebrata</taxon>
        <taxon>Euteleostomi</taxon>
        <taxon>Archelosauria</taxon>
        <taxon>Testudinata</taxon>
        <taxon>Testudines</taxon>
        <taxon>Cryptodira</taxon>
        <taxon>Durocryptodira</taxon>
        <taxon>Testudinoidea</taxon>
        <taxon>Emydidae</taxon>
        <taxon>Terrapene</taxon>
    </lineage>
</organism>
<dbReference type="InterPro" id="IPR050150">
    <property type="entry name" value="IgV_Light_Chain"/>
</dbReference>
<dbReference type="SUPFAM" id="SSF48726">
    <property type="entry name" value="Immunoglobulin"/>
    <property type="match status" value="1"/>
</dbReference>
<keyword evidence="4" id="KW-1185">Reference proteome</keyword>
<dbReference type="PROSITE" id="PS50835">
    <property type="entry name" value="IG_LIKE"/>
    <property type="match status" value="1"/>
</dbReference>
<sequence>MLWAPVIVLLGAWCTGKDTPLDPALLAQGASSQLVVTQPLSVADPLGTTVKLSCALSSGYSIGNDRVRWYQQKPGSAPRFVYHYYTSSDQGRGTGIPARFTISPDTSNNLWNLVISGVQAEDEADYYCYTWDGKQSVAAHTGQRTPLLPPRAL</sequence>
<feature type="chain" id="PRO_5025674045" description="Ig-like domain-containing protein" evidence="1">
    <location>
        <begin position="17"/>
        <end position="153"/>
    </location>
</feature>
<evidence type="ECO:0000313" key="3">
    <source>
        <dbReference type="Ensembl" id="ENSTMTP00000006542.1"/>
    </source>
</evidence>
<dbReference type="InParanoid" id="A0A674IFK7"/>
<reference evidence="3" key="2">
    <citation type="submission" date="2025-09" db="UniProtKB">
        <authorList>
            <consortium name="Ensembl"/>
        </authorList>
    </citation>
    <scope>IDENTIFICATION</scope>
</reference>
<dbReference type="SMART" id="SM00409">
    <property type="entry name" value="IG"/>
    <property type="match status" value="1"/>
</dbReference>
<dbReference type="AlphaFoldDB" id="A0A674IFK7"/>